<evidence type="ECO:0000256" key="1">
    <source>
        <dbReference type="ARBA" id="ARBA00006330"/>
    </source>
</evidence>
<dbReference type="InterPro" id="IPR003337">
    <property type="entry name" value="Trehalose_PPase"/>
</dbReference>
<name>A0A1W2GED4_REIFA</name>
<dbReference type="STRING" id="692418.SAMN04488029_2226"/>
<dbReference type="Gene3D" id="3.40.50.1000">
    <property type="entry name" value="HAD superfamily/HAD-like"/>
    <property type="match status" value="1"/>
</dbReference>
<dbReference type="InterPro" id="IPR023214">
    <property type="entry name" value="HAD_sf"/>
</dbReference>
<organism evidence="3 4">
    <name type="scientific">Reichenbachiella faecimaris</name>
    <dbReference type="NCBI Taxonomy" id="692418"/>
    <lineage>
        <taxon>Bacteria</taxon>
        <taxon>Pseudomonadati</taxon>
        <taxon>Bacteroidota</taxon>
        <taxon>Cytophagia</taxon>
        <taxon>Cytophagales</taxon>
        <taxon>Reichenbachiellaceae</taxon>
        <taxon>Reichenbachiella</taxon>
    </lineage>
</organism>
<dbReference type="GO" id="GO:0005992">
    <property type="term" value="P:trehalose biosynthetic process"/>
    <property type="evidence" value="ECO:0007669"/>
    <property type="project" value="InterPro"/>
</dbReference>
<protein>
    <submittedName>
        <fullName evidence="3">Trehalose 6-phosphate synthase/phosphatase</fullName>
    </submittedName>
</protein>
<dbReference type="InterPro" id="IPR006379">
    <property type="entry name" value="HAD-SF_hydro_IIB"/>
</dbReference>
<dbReference type="InterPro" id="IPR001830">
    <property type="entry name" value="Glyco_trans_20"/>
</dbReference>
<dbReference type="Pfam" id="PF00982">
    <property type="entry name" value="Glyco_transf_20"/>
    <property type="match status" value="1"/>
</dbReference>
<dbReference type="NCBIfam" id="NF011071">
    <property type="entry name" value="PRK14501.1"/>
    <property type="match status" value="1"/>
</dbReference>
<dbReference type="CDD" id="cd01627">
    <property type="entry name" value="HAD_TPP"/>
    <property type="match status" value="1"/>
</dbReference>
<proteinExistence type="inferred from homology"/>
<dbReference type="InterPro" id="IPR036412">
    <property type="entry name" value="HAD-like_sf"/>
</dbReference>
<dbReference type="PANTHER" id="PTHR10788:SF106">
    <property type="entry name" value="BCDNA.GH08860"/>
    <property type="match status" value="1"/>
</dbReference>
<dbReference type="CDD" id="cd03788">
    <property type="entry name" value="GT20_TPS"/>
    <property type="match status" value="1"/>
</dbReference>
<accession>A0A1W2GED4</accession>
<dbReference type="RefSeq" id="WP_084372887.1">
    <property type="nucleotide sequence ID" value="NZ_FWYF01000002.1"/>
</dbReference>
<dbReference type="GO" id="GO:0005829">
    <property type="term" value="C:cytosol"/>
    <property type="evidence" value="ECO:0007669"/>
    <property type="project" value="TreeGrafter"/>
</dbReference>
<dbReference type="OrthoDB" id="9761633at2"/>
<dbReference type="Gene3D" id="3.30.70.1020">
    <property type="entry name" value="Trehalose-6-phosphate phosphatase related protein, domain 2"/>
    <property type="match status" value="1"/>
</dbReference>
<dbReference type="SUPFAM" id="SSF53756">
    <property type="entry name" value="UDP-Glycosyltransferase/glycogen phosphorylase"/>
    <property type="match status" value="1"/>
</dbReference>
<dbReference type="GO" id="GO:0004805">
    <property type="term" value="F:trehalose-phosphatase activity"/>
    <property type="evidence" value="ECO:0007669"/>
    <property type="project" value="TreeGrafter"/>
</dbReference>
<dbReference type="Gene3D" id="3.40.50.2000">
    <property type="entry name" value="Glycogen Phosphorylase B"/>
    <property type="match status" value="2"/>
</dbReference>
<evidence type="ECO:0000313" key="3">
    <source>
        <dbReference type="EMBL" id="SMD34874.1"/>
    </source>
</evidence>
<keyword evidence="4" id="KW-1185">Reference proteome</keyword>
<comment type="similarity">
    <text evidence="2">Belongs to the glycosyltransferase 20 family.</text>
</comment>
<gene>
    <name evidence="3" type="ORF">SAMN04488029_2226</name>
</gene>
<evidence type="ECO:0000313" key="4">
    <source>
        <dbReference type="Proteomes" id="UP000192472"/>
    </source>
</evidence>
<dbReference type="PANTHER" id="PTHR10788">
    <property type="entry name" value="TREHALOSE-6-PHOSPHATE SYNTHASE"/>
    <property type="match status" value="1"/>
</dbReference>
<dbReference type="GO" id="GO:0003825">
    <property type="term" value="F:alpha,alpha-trehalose-phosphate synthase (UDP-forming) activity"/>
    <property type="evidence" value="ECO:0007669"/>
    <property type="project" value="TreeGrafter"/>
</dbReference>
<dbReference type="NCBIfam" id="TIGR01484">
    <property type="entry name" value="HAD-SF-IIB"/>
    <property type="match status" value="1"/>
</dbReference>
<dbReference type="EMBL" id="FWYF01000002">
    <property type="protein sequence ID" value="SMD34874.1"/>
    <property type="molecule type" value="Genomic_DNA"/>
</dbReference>
<reference evidence="3 4" key="1">
    <citation type="submission" date="2017-04" db="EMBL/GenBank/DDBJ databases">
        <authorList>
            <person name="Afonso C.L."/>
            <person name="Miller P.J."/>
            <person name="Scott M.A."/>
            <person name="Spackman E."/>
            <person name="Goraichik I."/>
            <person name="Dimitrov K.M."/>
            <person name="Suarez D.L."/>
            <person name="Swayne D.E."/>
        </authorList>
    </citation>
    <scope>NUCLEOTIDE SEQUENCE [LARGE SCALE GENOMIC DNA]</scope>
    <source>
        <strain evidence="3 4">DSM 26133</strain>
    </source>
</reference>
<evidence type="ECO:0000256" key="2">
    <source>
        <dbReference type="ARBA" id="ARBA00008799"/>
    </source>
</evidence>
<sequence>MAAKQSSKTIIVSNRLPVRIVKEGEKLAFMPSEGGLATGLGSIYKQGDNIWLGWPGAVLNTKAEEAQTKKELKEQNMAPVFLTEQDIELYYEGFSNETLWPNFHYFNQFSEFNHEYWEAYKAVNQKFADQILKNANPNDTIWIHDYQLLLLPALVRAERPDISIGFFLHIPFPSYESFRLLPWRRELLLGMLGADFLGFHTYDDTRHFLSSVSRLAGIGNEHGHINYNNRQIMADALPMGIDYDKYAEVAAAPETLEREVRYRTSIGSEQLILCIDRLDYSKGIPQRLKAFEKLLERYPEYLEKVSILMVVVPSRDQVGKYKELKEEIDLLVGRINGQYSRLSWTPIHYFYRSFPLHALSAFYRMAHVCLVSPMRDGMNLVCKEFIASKLDKKGALVLSEMAGASKELSDALLINPNNRYQMVEAIREALEMDEKEQMQRMTVMQNTLKRYNIYNWVDLFMNRLSIVKKAQRSLTTKLLDDKSTNTVKSAYKKSKEPLIFLDYDGTLQGFYGDPQAAKPDAELYSIVNGLTKKANVIIISGRDKTTLGEWFKECKVDLIGEHGVWLKAYKEDWHTITNLTDTWKEAISEVLDGYVARTPGSFIEEKDYSLVWHYRKVETGLGELRTRELTSHLKYLASNQNLQVLEGDMVVEIKSTEINKGRAARNWMKRYEGADFIMAAGDDWTDEDTFKVMPSDAYTIKVGSSNSAAKFSVNNYEEVRELLKKMNS</sequence>
<dbReference type="Pfam" id="PF02358">
    <property type="entry name" value="Trehalose_PPase"/>
    <property type="match status" value="1"/>
</dbReference>
<dbReference type="NCBIfam" id="TIGR00685">
    <property type="entry name" value="T6PP"/>
    <property type="match status" value="1"/>
</dbReference>
<dbReference type="AlphaFoldDB" id="A0A1W2GED4"/>
<dbReference type="SUPFAM" id="SSF56784">
    <property type="entry name" value="HAD-like"/>
    <property type="match status" value="1"/>
</dbReference>
<comment type="similarity">
    <text evidence="1">In the C-terminal section; belongs to the trehalose phosphatase family.</text>
</comment>
<dbReference type="Proteomes" id="UP000192472">
    <property type="component" value="Unassembled WGS sequence"/>
</dbReference>